<evidence type="ECO:0000313" key="6">
    <source>
        <dbReference type="Proteomes" id="UP000316270"/>
    </source>
</evidence>
<accession>A0A517LJE5</accession>
<sequence length="750" mass="81569">MAAPRLYSLRLSVKPTDPGLECIFRIELKQNDMKAEGLIPGDAVLLTCSKTKSGGVGVAFLSSDTSPSKVGSSTIKIFESAKTLFGLTLQEKVTIRKWGGVGEKIGEAKVVKLVDVSGPGNAVMPEVAHSLGYWVGSALGDSDKVPFIAKGFTFDVPIRRPRNTYRTRKYEIQEVIAEKQDDIDEIDGKIFVPCEFDPSKGKVEILDSTVAVAPKSDVRVETQIPNLKGLDRQLGQIREHIESINHILDERFKAEGRMLPSPILLHGSTGVGKTAVLQSLKKANWSKVVQIDSSQIGAAKTKFTEARSSQPSLVILDDLETVAGRDSDSALFAQELTRQIDRLSGYRVQVVAASRKRLDIDQRLLGVFDECTIELSIPTRIARADILKDLVPTRTSEELRAFVASRTNAFTVKNLTTLCNQASRCAFRRCGGPSRWSSDGDGGPCQIIREDFEQALRTVHPSTMAELYIEVPEVRWSEIAGSTEVKNILQRAVELPLKRPDLVKSLNLRTNSGILMYGPPGCSKTLTAKALATESGLNFIAVQGPALVSKYVGETEQKIRDIFRKAREAAPSVIFFDEIDSIAPNRGSGHEGLNTVATLLNEMDGVEAVTKVLVLAATNRPEAIDPALLRPGRLGATIFVGPPDKQAIEEILKMHTDKMSTADDLGLSDIAQRMIEDEQICYSGADVADLCHSAANSRAGEALDKNESDAEATLRRSDLEAALLVAKPSLTKDAVETLRNWSIAGVNKVG</sequence>
<dbReference type="Gene3D" id="3.40.50.300">
    <property type="entry name" value="P-loop containing nucleotide triphosphate hydrolases"/>
    <property type="match status" value="2"/>
</dbReference>
<dbReference type="OrthoDB" id="27435at2759"/>
<dbReference type="Gene3D" id="1.10.8.60">
    <property type="match status" value="2"/>
</dbReference>
<dbReference type="InterPro" id="IPR003960">
    <property type="entry name" value="ATPase_AAA_CS"/>
</dbReference>
<dbReference type="InterPro" id="IPR027417">
    <property type="entry name" value="P-loop_NTPase"/>
</dbReference>
<dbReference type="PROSITE" id="PS00674">
    <property type="entry name" value="AAA"/>
    <property type="match status" value="1"/>
</dbReference>
<evidence type="ECO:0000256" key="3">
    <source>
        <dbReference type="ARBA" id="ARBA00023054"/>
    </source>
</evidence>
<dbReference type="PANTHER" id="PTHR23077">
    <property type="entry name" value="AAA-FAMILY ATPASE"/>
    <property type="match status" value="1"/>
</dbReference>
<keyword evidence="1" id="KW-0547">Nucleotide-binding</keyword>
<dbReference type="SUPFAM" id="SSF52540">
    <property type="entry name" value="P-loop containing nucleoside triphosphate hydrolases"/>
    <property type="match status" value="2"/>
</dbReference>
<evidence type="ECO:0000259" key="4">
    <source>
        <dbReference type="SMART" id="SM00382"/>
    </source>
</evidence>
<keyword evidence="2" id="KW-0067">ATP-binding</keyword>
<evidence type="ECO:0000256" key="2">
    <source>
        <dbReference type="ARBA" id="ARBA00022840"/>
    </source>
</evidence>
<dbReference type="InterPro" id="IPR003593">
    <property type="entry name" value="AAA+_ATPase"/>
</dbReference>
<dbReference type="Pfam" id="PF00004">
    <property type="entry name" value="AAA"/>
    <property type="match status" value="2"/>
</dbReference>
<dbReference type="Proteomes" id="UP000316270">
    <property type="component" value="Chromosome 13"/>
</dbReference>
<keyword evidence="3" id="KW-0175">Coiled coil</keyword>
<gene>
    <name evidence="5" type="ORF">FKW77_008675</name>
</gene>
<name>A0A517LJE5_9PEZI</name>
<feature type="domain" description="AAA+ ATPase" evidence="4">
    <location>
        <begin position="259"/>
        <end position="379"/>
    </location>
</feature>
<protein>
    <recommendedName>
        <fullName evidence="4">AAA+ ATPase domain-containing protein</fullName>
    </recommendedName>
</protein>
<dbReference type="PANTHER" id="PTHR23077:SF27">
    <property type="entry name" value="ATPASE FAMILY GENE 2 PROTEIN HOMOLOG A"/>
    <property type="match status" value="1"/>
</dbReference>
<dbReference type="STRING" id="50376.A0A517LJE5"/>
<dbReference type="InterPro" id="IPR050168">
    <property type="entry name" value="AAA_ATPase_domain"/>
</dbReference>
<dbReference type="FunFam" id="3.40.50.300:FF:001025">
    <property type="entry name" value="ATPase family, AAA domain-containing 2B"/>
    <property type="match status" value="1"/>
</dbReference>
<evidence type="ECO:0000256" key="1">
    <source>
        <dbReference type="ARBA" id="ARBA00022741"/>
    </source>
</evidence>
<dbReference type="AlphaFoldDB" id="A0A517LJE5"/>
<proteinExistence type="predicted"/>
<evidence type="ECO:0000313" key="5">
    <source>
        <dbReference type="EMBL" id="QDS75764.1"/>
    </source>
</evidence>
<dbReference type="GO" id="GO:0005737">
    <property type="term" value="C:cytoplasm"/>
    <property type="evidence" value="ECO:0007669"/>
    <property type="project" value="TreeGrafter"/>
</dbReference>
<dbReference type="EMBL" id="CP042197">
    <property type="protein sequence ID" value="QDS75764.1"/>
    <property type="molecule type" value="Genomic_DNA"/>
</dbReference>
<dbReference type="SMART" id="SM00382">
    <property type="entry name" value="AAA"/>
    <property type="match status" value="2"/>
</dbReference>
<keyword evidence="6" id="KW-1185">Reference proteome</keyword>
<feature type="domain" description="AAA+ ATPase" evidence="4">
    <location>
        <begin position="510"/>
        <end position="644"/>
    </location>
</feature>
<dbReference type="GO" id="GO:0005524">
    <property type="term" value="F:ATP binding"/>
    <property type="evidence" value="ECO:0007669"/>
    <property type="project" value="UniProtKB-KW"/>
</dbReference>
<dbReference type="GO" id="GO:0016887">
    <property type="term" value="F:ATP hydrolysis activity"/>
    <property type="evidence" value="ECO:0007669"/>
    <property type="project" value="InterPro"/>
</dbReference>
<organism evidence="5 6">
    <name type="scientific">Venturia effusa</name>
    <dbReference type="NCBI Taxonomy" id="50376"/>
    <lineage>
        <taxon>Eukaryota</taxon>
        <taxon>Fungi</taxon>
        <taxon>Dikarya</taxon>
        <taxon>Ascomycota</taxon>
        <taxon>Pezizomycotina</taxon>
        <taxon>Dothideomycetes</taxon>
        <taxon>Pleosporomycetidae</taxon>
        <taxon>Venturiales</taxon>
        <taxon>Venturiaceae</taxon>
        <taxon>Venturia</taxon>
    </lineage>
</organism>
<reference evidence="5 6" key="1">
    <citation type="submission" date="2019-07" db="EMBL/GenBank/DDBJ databases">
        <title>Finished genome of Venturia effusa.</title>
        <authorList>
            <person name="Young C.A."/>
            <person name="Cox M.P."/>
            <person name="Ganley A.R.D."/>
            <person name="David W.J."/>
        </authorList>
    </citation>
    <scope>NUCLEOTIDE SEQUENCE [LARGE SCALE GENOMIC DNA]</scope>
    <source>
        <strain evidence="6">albino</strain>
    </source>
</reference>
<dbReference type="InterPro" id="IPR003959">
    <property type="entry name" value="ATPase_AAA_core"/>
</dbReference>